<accession>A0AAN9A629</accession>
<keyword evidence="5" id="KW-0963">Cytoplasm</keyword>
<dbReference type="Pfam" id="PF13176">
    <property type="entry name" value="TPR_7"/>
    <property type="match status" value="2"/>
</dbReference>
<evidence type="ECO:0000256" key="4">
    <source>
        <dbReference type="ARBA" id="ARBA00022475"/>
    </source>
</evidence>
<feature type="compositionally biased region" description="Low complexity" evidence="11">
    <location>
        <begin position="472"/>
        <end position="487"/>
    </location>
</feature>
<keyword evidence="4" id="KW-1003">Cell membrane</keyword>
<dbReference type="SMART" id="SM00028">
    <property type="entry name" value="TPR"/>
    <property type="match status" value="6"/>
</dbReference>
<comment type="similarity">
    <text evidence="3">Belongs to the GPSM family.</text>
</comment>
<dbReference type="InterPro" id="IPR019734">
    <property type="entry name" value="TPR_rpt"/>
</dbReference>
<evidence type="ECO:0000256" key="3">
    <source>
        <dbReference type="ARBA" id="ARBA00006600"/>
    </source>
</evidence>
<feature type="region of interest" description="Disordered" evidence="11">
    <location>
        <begin position="450"/>
        <end position="498"/>
    </location>
</feature>
<feature type="compositionally biased region" description="Polar residues" evidence="11">
    <location>
        <begin position="387"/>
        <end position="398"/>
    </location>
</feature>
<evidence type="ECO:0000256" key="6">
    <source>
        <dbReference type="ARBA" id="ARBA00022553"/>
    </source>
</evidence>
<sequence>MDSSTCLELALEGERLCKAGDCRAGVAFFEAAIQTGTDDLRTLSAIYSQLGNAYFYLGEYDKAMEYHKLDLTVARTMGDRLGVAKASGNLGNTLKVMGKFKEAICCCERHLSISQELEDKVGEGRALYNLGNVYHAQGKHLGRIGPQEPGGFSEEVKHCLQKAVEYYAANLRLMEELNDRSAQGRACGNLGNTHYLLGNFTQAISYHNEPLLHSTAHSTIHYLCFSFHRKTLQLAQELGDRAVEAQACYSLGNTYTLLRDYPMAIHYHLRHLAIAQELADKVGEGRACWSLGNAYSATNNHEKALHYANRHLEISKEIGDKTGQAAAQMNLADIRKSLGLPPTPVDSESSDSAEDVKSRTRRTSMENMDLLKMTPDAKGILRKYQSDDTGLNTLTSDDPQPINGPPYPLSSPTDKNTSVNEETSMDEDSFFELLSRFQSKRMDDQRCTLSIDNKENQPQPPQPQLPTHREGGSLTSTGSTNGTATPSDSSARIELPTSRVLDLNRDNCGHLEELMESIAGMQSRRMDEQRASLPQLPGLNNQHAILQRLSVATNDSTSLPDDNFFDMLMRCQLADHKTLLVMVLCLIIPSTRRHLWYFECTQLHDLRNFLFDFPWDDHCFWTHNPDQVALKVARIMVSGMEAFIPSSMKTFSLPNP</sequence>
<dbReference type="PANTHER" id="PTHR45954:SF1">
    <property type="entry name" value="LD33695P"/>
    <property type="match status" value="1"/>
</dbReference>
<dbReference type="InterPro" id="IPR003109">
    <property type="entry name" value="GoLoco_motif"/>
</dbReference>
<dbReference type="PROSITE" id="PS50877">
    <property type="entry name" value="GOLOCO"/>
    <property type="match status" value="2"/>
</dbReference>
<name>A0AAN9A629_HALRR</name>
<organism evidence="12 13">
    <name type="scientific">Halocaridina rubra</name>
    <name type="common">Hawaiian red shrimp</name>
    <dbReference type="NCBI Taxonomy" id="373956"/>
    <lineage>
        <taxon>Eukaryota</taxon>
        <taxon>Metazoa</taxon>
        <taxon>Ecdysozoa</taxon>
        <taxon>Arthropoda</taxon>
        <taxon>Crustacea</taxon>
        <taxon>Multicrustacea</taxon>
        <taxon>Malacostraca</taxon>
        <taxon>Eumalacostraca</taxon>
        <taxon>Eucarida</taxon>
        <taxon>Decapoda</taxon>
        <taxon>Pleocyemata</taxon>
        <taxon>Caridea</taxon>
        <taxon>Atyoidea</taxon>
        <taxon>Atyidae</taxon>
        <taxon>Halocaridina</taxon>
    </lineage>
</organism>
<dbReference type="InterPro" id="IPR052386">
    <property type="entry name" value="GPSM"/>
</dbReference>
<evidence type="ECO:0000256" key="11">
    <source>
        <dbReference type="SAM" id="MobiDB-lite"/>
    </source>
</evidence>
<evidence type="ECO:0000256" key="9">
    <source>
        <dbReference type="ARBA" id="ARBA00023136"/>
    </source>
</evidence>
<evidence type="ECO:0000256" key="2">
    <source>
        <dbReference type="ARBA" id="ARBA00004496"/>
    </source>
</evidence>
<dbReference type="AlphaFoldDB" id="A0AAN9A629"/>
<dbReference type="PROSITE" id="PS50005">
    <property type="entry name" value="TPR"/>
    <property type="match status" value="1"/>
</dbReference>
<protein>
    <submittedName>
        <fullName evidence="12">G-protein-signaling modulator 2</fullName>
    </submittedName>
</protein>
<feature type="compositionally biased region" description="Polar residues" evidence="11">
    <location>
        <begin position="410"/>
        <end position="422"/>
    </location>
</feature>
<dbReference type="GO" id="GO:0001965">
    <property type="term" value="F:G-protein alpha-subunit binding"/>
    <property type="evidence" value="ECO:0007669"/>
    <property type="project" value="TreeGrafter"/>
</dbReference>
<dbReference type="SMART" id="SM00390">
    <property type="entry name" value="GoLoco"/>
    <property type="match status" value="2"/>
</dbReference>
<dbReference type="EMBL" id="JAXCGZ010015128">
    <property type="protein sequence ID" value="KAK7071152.1"/>
    <property type="molecule type" value="Genomic_DNA"/>
</dbReference>
<evidence type="ECO:0000313" key="13">
    <source>
        <dbReference type="Proteomes" id="UP001381693"/>
    </source>
</evidence>
<feature type="region of interest" description="Disordered" evidence="11">
    <location>
        <begin position="337"/>
        <end position="426"/>
    </location>
</feature>
<dbReference type="Pfam" id="PF13181">
    <property type="entry name" value="TPR_8"/>
    <property type="match status" value="1"/>
</dbReference>
<dbReference type="Gene3D" id="1.25.40.10">
    <property type="entry name" value="Tetratricopeptide repeat domain"/>
    <property type="match status" value="3"/>
</dbReference>
<keyword evidence="6" id="KW-0597">Phosphoprotein</keyword>
<dbReference type="GO" id="GO:0005886">
    <property type="term" value="C:plasma membrane"/>
    <property type="evidence" value="ECO:0007669"/>
    <property type="project" value="UniProtKB-SubCell"/>
</dbReference>
<evidence type="ECO:0000256" key="10">
    <source>
        <dbReference type="PROSITE-ProRule" id="PRU00339"/>
    </source>
</evidence>
<keyword evidence="13" id="KW-1185">Reference proteome</keyword>
<dbReference type="GO" id="GO:0005938">
    <property type="term" value="C:cell cortex"/>
    <property type="evidence" value="ECO:0007669"/>
    <property type="project" value="TreeGrafter"/>
</dbReference>
<keyword evidence="9" id="KW-0472">Membrane</keyword>
<dbReference type="GO" id="GO:0005092">
    <property type="term" value="F:GDP-dissociation inhibitor activity"/>
    <property type="evidence" value="ECO:0007669"/>
    <property type="project" value="TreeGrafter"/>
</dbReference>
<comment type="subcellular location">
    <subcellularLocation>
        <location evidence="1">Cell membrane</location>
    </subcellularLocation>
    <subcellularLocation>
        <location evidence="2">Cytoplasm</location>
    </subcellularLocation>
</comment>
<evidence type="ECO:0000256" key="8">
    <source>
        <dbReference type="ARBA" id="ARBA00022803"/>
    </source>
</evidence>
<dbReference type="PANTHER" id="PTHR45954">
    <property type="entry name" value="LD33695P"/>
    <property type="match status" value="1"/>
</dbReference>
<gene>
    <name evidence="12" type="primary">GPSM2</name>
    <name evidence="12" type="ORF">SK128_009762</name>
</gene>
<dbReference type="Pfam" id="PF02188">
    <property type="entry name" value="GoLoco"/>
    <property type="match status" value="2"/>
</dbReference>
<evidence type="ECO:0000256" key="5">
    <source>
        <dbReference type="ARBA" id="ARBA00022490"/>
    </source>
</evidence>
<dbReference type="GO" id="GO:0000132">
    <property type="term" value="P:establishment of mitotic spindle orientation"/>
    <property type="evidence" value="ECO:0007669"/>
    <property type="project" value="TreeGrafter"/>
</dbReference>
<feature type="repeat" description="TPR" evidence="10">
    <location>
        <begin position="44"/>
        <end position="77"/>
    </location>
</feature>
<dbReference type="FunFam" id="1.25.40.10:FF:000043">
    <property type="entry name" value="G-protein-signaling modulator 2 isoform X1"/>
    <property type="match status" value="1"/>
</dbReference>
<dbReference type="InterPro" id="IPR011990">
    <property type="entry name" value="TPR-like_helical_dom_sf"/>
</dbReference>
<reference evidence="12 13" key="1">
    <citation type="submission" date="2023-11" db="EMBL/GenBank/DDBJ databases">
        <title>Halocaridina rubra genome assembly.</title>
        <authorList>
            <person name="Smith C."/>
        </authorList>
    </citation>
    <scope>NUCLEOTIDE SEQUENCE [LARGE SCALE GENOMIC DNA]</scope>
    <source>
        <strain evidence="12">EP-1</strain>
        <tissue evidence="12">Whole</tissue>
    </source>
</reference>
<comment type="caution">
    <text evidence="12">The sequence shown here is derived from an EMBL/GenBank/DDBJ whole genome shotgun (WGS) entry which is preliminary data.</text>
</comment>
<dbReference type="Proteomes" id="UP001381693">
    <property type="component" value="Unassembled WGS sequence"/>
</dbReference>
<evidence type="ECO:0000256" key="1">
    <source>
        <dbReference type="ARBA" id="ARBA00004236"/>
    </source>
</evidence>
<evidence type="ECO:0000256" key="7">
    <source>
        <dbReference type="ARBA" id="ARBA00022737"/>
    </source>
</evidence>
<dbReference type="SUPFAM" id="SSF48452">
    <property type="entry name" value="TPR-like"/>
    <property type="match status" value="2"/>
</dbReference>
<proteinExistence type="inferred from homology"/>
<keyword evidence="8 10" id="KW-0802">TPR repeat</keyword>
<dbReference type="Pfam" id="PF13424">
    <property type="entry name" value="TPR_12"/>
    <property type="match status" value="1"/>
</dbReference>
<evidence type="ECO:0000313" key="12">
    <source>
        <dbReference type="EMBL" id="KAK7071152.1"/>
    </source>
</evidence>
<keyword evidence="7" id="KW-0677">Repeat</keyword>